<reference evidence="11" key="1">
    <citation type="submission" date="2016-03" db="EMBL/GenBank/DDBJ databases">
        <authorList>
            <person name="Ma C."/>
            <person name="Zhou S."/>
            <person name="Yang G."/>
        </authorList>
    </citation>
    <scope>NUCLEOTIDE SEQUENCE [LARGE SCALE GENOMIC DNA]</scope>
    <source>
        <strain evidence="11">SgZ-1</strain>
    </source>
</reference>
<evidence type="ECO:0000256" key="6">
    <source>
        <dbReference type="ARBA" id="ARBA00023143"/>
    </source>
</evidence>
<keyword evidence="6" id="KW-0975">Bacterial flagellum</keyword>
<dbReference type="InterPro" id="IPR010930">
    <property type="entry name" value="Flg_bb/hook_C_dom"/>
</dbReference>
<dbReference type="Proteomes" id="UP000036902">
    <property type="component" value="Chromosome"/>
</dbReference>
<dbReference type="EMBL" id="CP014646">
    <property type="protein sequence ID" value="AMO35676.1"/>
    <property type="molecule type" value="Genomic_DNA"/>
</dbReference>
<feature type="domain" description="Flagellar basal body rod protein N-terminal" evidence="7">
    <location>
        <begin position="5"/>
        <end position="34"/>
    </location>
</feature>
<dbReference type="Pfam" id="PF06429">
    <property type="entry name" value="Flg_bbr_C"/>
    <property type="match status" value="1"/>
</dbReference>
<evidence type="ECO:0000256" key="3">
    <source>
        <dbReference type="ARBA" id="ARBA00009677"/>
    </source>
</evidence>
<feature type="domain" description="Flagellar basal-body/hook protein C-terminal" evidence="8">
    <location>
        <begin position="640"/>
        <end position="678"/>
    </location>
</feature>
<evidence type="ECO:0000256" key="2">
    <source>
        <dbReference type="ARBA" id="ARBA00004613"/>
    </source>
</evidence>
<dbReference type="PANTHER" id="PTHR30033:SF1">
    <property type="entry name" value="FLAGELLAR HOOK-ASSOCIATED PROTEIN 1"/>
    <property type="match status" value="1"/>
</dbReference>
<dbReference type="InterPro" id="IPR053927">
    <property type="entry name" value="FlgK_helical"/>
</dbReference>
<evidence type="ECO:0000259" key="8">
    <source>
        <dbReference type="Pfam" id="PF06429"/>
    </source>
</evidence>
<evidence type="ECO:0000259" key="9">
    <source>
        <dbReference type="Pfam" id="PF22638"/>
    </source>
</evidence>
<dbReference type="InterPro" id="IPR001444">
    <property type="entry name" value="Flag_bb_rod_N"/>
</dbReference>
<dbReference type="GO" id="GO:0005198">
    <property type="term" value="F:structural molecule activity"/>
    <property type="evidence" value="ECO:0007669"/>
    <property type="project" value="InterPro"/>
</dbReference>
<dbReference type="InterPro" id="IPR002371">
    <property type="entry name" value="FlgK"/>
</dbReference>
<evidence type="ECO:0000313" key="11">
    <source>
        <dbReference type="Proteomes" id="UP000036902"/>
    </source>
</evidence>
<dbReference type="RefSeq" id="WP_048708745.1">
    <property type="nucleotide sequence ID" value="NZ_CP014646.1"/>
</dbReference>
<dbReference type="AlphaFoldDB" id="A0A140ID51"/>
<evidence type="ECO:0000256" key="5">
    <source>
        <dbReference type="ARBA" id="ARBA00022525"/>
    </source>
</evidence>
<protein>
    <recommendedName>
        <fullName evidence="4">Flagellar hook-associated protein 1</fullName>
    </recommendedName>
</protein>
<dbReference type="STRING" id="1134435.AC731_001155"/>
<keyword evidence="5" id="KW-0964">Secreted</keyword>
<feature type="domain" description="Flagellar hook-associated protein FlgK helical" evidence="9">
    <location>
        <begin position="93"/>
        <end position="333"/>
    </location>
</feature>
<proteinExistence type="inferred from homology"/>
<dbReference type="NCBIfam" id="TIGR02492">
    <property type="entry name" value="flgK_ends"/>
    <property type="match status" value="1"/>
</dbReference>
<accession>A0A140ID51</accession>
<dbReference type="PANTHER" id="PTHR30033">
    <property type="entry name" value="FLAGELLAR HOOK-ASSOCIATED PROTEIN 1"/>
    <property type="match status" value="1"/>
</dbReference>
<keyword evidence="10" id="KW-0282">Flagellum</keyword>
<gene>
    <name evidence="10" type="ORF">AC731_001155</name>
</gene>
<dbReference type="GO" id="GO:0005576">
    <property type="term" value="C:extracellular region"/>
    <property type="evidence" value="ECO:0007669"/>
    <property type="project" value="UniProtKB-SubCell"/>
</dbReference>
<dbReference type="GO" id="GO:0009424">
    <property type="term" value="C:bacterial-type flagellum hook"/>
    <property type="evidence" value="ECO:0007669"/>
    <property type="project" value="InterPro"/>
</dbReference>
<dbReference type="Pfam" id="PF00460">
    <property type="entry name" value="Flg_bb_rod"/>
    <property type="match status" value="1"/>
</dbReference>
<evidence type="ECO:0000313" key="10">
    <source>
        <dbReference type="EMBL" id="AMO35676.1"/>
    </source>
</evidence>
<dbReference type="GO" id="GO:0044780">
    <property type="term" value="P:bacterial-type flagellum assembly"/>
    <property type="evidence" value="ECO:0007669"/>
    <property type="project" value="InterPro"/>
</dbReference>
<comment type="subcellular location">
    <subcellularLocation>
        <location evidence="1">Bacterial flagellum</location>
    </subcellularLocation>
    <subcellularLocation>
        <location evidence="2">Secreted</location>
    </subcellularLocation>
</comment>
<dbReference type="PRINTS" id="PR01005">
    <property type="entry name" value="FLGHOOKAP1"/>
</dbReference>
<evidence type="ECO:0000259" key="7">
    <source>
        <dbReference type="Pfam" id="PF00460"/>
    </source>
</evidence>
<comment type="similarity">
    <text evidence="3">Belongs to the flagella basal body rod proteins family.</text>
</comment>
<sequence length="681" mass="70070">MAGMLNIGVSGLNAAQAQLNTTSHNITNAGTVGYHRQTVGQAARPPLFTGAGFFGQGTDVTSVTRSYNQFLENQVLQADNRRAQYGAYSAQIGQINNLLADSTTGLSPALANFFAGVQEVASNPTSVAARQSLISNGQALASRFQSLNTRLEEVRQGVEGGIVQTVESINTYAKAIAEMNQRIVVAQAGGAGAPANDLLDQRDQLLAELNKLVQITVVDETDSGKANGAVSVFIGSGQPLVLRGTVSQFQVIPSAADPQRGAISLTAPGGNTIEIAESLLSGGELGGLLEFRLVSLDAAQNELGLIALGITETFNAQHKLGVDLEGVLGKDFFKPIAPTVVPAVAGVSTSITDVSEVRAKDYRVLVSGGSVRLFAGDEELASLALAPAPAWPATLTGGGIAVSLPGAASIPADGLLIQPTRNAARNIAVGISDPREIAAGGPVSVTSPLTNQGTGKVANIDIRDIAGMDGSGDGVPDFSAFALGFDGTGPALTVPAGFTIERLKMDAATGEWVTDGSYPSGGSSTTYTPSADSSGVQFRVTGPGGYTFDFRFSGTPESGDAFSFGPSVAGVADNRNAVALGALQTTKVLGADASGRPTATFQSLYAQTVTTVGNKTREVQVNEAAQESLLDQATSARDSVSGVNLDEEAANLVRYQLAYQASARVMTVAQRLFDELISIGR</sequence>
<keyword evidence="11" id="KW-1185">Reference proteome</keyword>
<name>A0A140ID51_9RHOO</name>
<keyword evidence="10" id="KW-0969">Cilium</keyword>
<dbReference type="Pfam" id="PF22638">
    <property type="entry name" value="FlgK_D1"/>
    <property type="match status" value="1"/>
</dbReference>
<evidence type="ECO:0000256" key="1">
    <source>
        <dbReference type="ARBA" id="ARBA00004365"/>
    </source>
</evidence>
<evidence type="ECO:0000256" key="4">
    <source>
        <dbReference type="ARBA" id="ARBA00016244"/>
    </source>
</evidence>
<keyword evidence="10" id="KW-0966">Cell projection</keyword>
<dbReference type="SUPFAM" id="SSF64518">
    <property type="entry name" value="Phase 1 flagellin"/>
    <property type="match status" value="1"/>
</dbReference>
<dbReference type="KEGG" id="thu:AC731_001155"/>
<organism evidence="10 11">
    <name type="scientific">Thauera humireducens</name>
    <dbReference type="NCBI Taxonomy" id="1134435"/>
    <lineage>
        <taxon>Bacteria</taxon>
        <taxon>Pseudomonadati</taxon>
        <taxon>Pseudomonadota</taxon>
        <taxon>Betaproteobacteria</taxon>
        <taxon>Rhodocyclales</taxon>
        <taxon>Zoogloeaceae</taxon>
        <taxon>Thauera</taxon>
    </lineage>
</organism>